<evidence type="ECO:0000313" key="1">
    <source>
        <dbReference type="EMBL" id="GBN06170.1"/>
    </source>
</evidence>
<comment type="caution">
    <text evidence="1">The sequence shown here is derived from an EMBL/GenBank/DDBJ whole genome shotgun (WGS) entry which is preliminary data.</text>
</comment>
<reference evidence="1 2" key="1">
    <citation type="journal article" date="2019" name="Sci. Rep.">
        <title>Orb-weaving spider Araneus ventricosus genome elucidates the spidroin gene catalogue.</title>
        <authorList>
            <person name="Kono N."/>
            <person name="Nakamura H."/>
            <person name="Ohtoshi R."/>
            <person name="Moran D.A.P."/>
            <person name="Shinohara A."/>
            <person name="Yoshida Y."/>
            <person name="Fujiwara M."/>
            <person name="Mori M."/>
            <person name="Tomita M."/>
            <person name="Arakawa K."/>
        </authorList>
    </citation>
    <scope>NUCLEOTIDE SEQUENCE [LARGE SCALE GENOMIC DNA]</scope>
</reference>
<dbReference type="Proteomes" id="UP000499080">
    <property type="component" value="Unassembled WGS sequence"/>
</dbReference>
<accession>A0A4Y2KVT2</accession>
<protein>
    <submittedName>
        <fullName evidence="1">Uncharacterized protein</fullName>
    </submittedName>
</protein>
<evidence type="ECO:0000313" key="2">
    <source>
        <dbReference type="Proteomes" id="UP000499080"/>
    </source>
</evidence>
<sequence>MVSYYGHFKSVLGSSTGRHLFLKLASYPGTEEWQSEPGVAAMHPPDFGDEIPVVSLKTIGQIVSCSKSAPLSSFSACIYAVKSFHSF</sequence>
<proteinExistence type="predicted"/>
<name>A0A4Y2KVT2_ARAVE</name>
<gene>
    <name evidence="1" type="ORF">AVEN_125798_1</name>
</gene>
<keyword evidence="2" id="KW-1185">Reference proteome</keyword>
<dbReference type="EMBL" id="BGPR01005038">
    <property type="protein sequence ID" value="GBN06170.1"/>
    <property type="molecule type" value="Genomic_DNA"/>
</dbReference>
<organism evidence="1 2">
    <name type="scientific">Araneus ventricosus</name>
    <name type="common">Orbweaver spider</name>
    <name type="synonym">Epeira ventricosa</name>
    <dbReference type="NCBI Taxonomy" id="182803"/>
    <lineage>
        <taxon>Eukaryota</taxon>
        <taxon>Metazoa</taxon>
        <taxon>Ecdysozoa</taxon>
        <taxon>Arthropoda</taxon>
        <taxon>Chelicerata</taxon>
        <taxon>Arachnida</taxon>
        <taxon>Araneae</taxon>
        <taxon>Araneomorphae</taxon>
        <taxon>Entelegynae</taxon>
        <taxon>Araneoidea</taxon>
        <taxon>Araneidae</taxon>
        <taxon>Araneus</taxon>
    </lineage>
</organism>
<dbReference type="AlphaFoldDB" id="A0A4Y2KVT2"/>